<dbReference type="InterPro" id="IPR024920">
    <property type="entry name" value="Dihydroorotate_DH_1"/>
</dbReference>
<evidence type="ECO:0000256" key="1">
    <source>
        <dbReference type="ARBA" id="ARBA00003616"/>
    </source>
</evidence>
<feature type="binding site" evidence="13">
    <location>
        <begin position="242"/>
        <end position="243"/>
    </location>
    <ligand>
        <name>FMN</name>
        <dbReference type="ChEBI" id="CHEBI:58210"/>
    </ligand>
</feature>
<evidence type="ECO:0000256" key="7">
    <source>
        <dbReference type="ARBA" id="ARBA00022630"/>
    </source>
</evidence>
<evidence type="ECO:0000256" key="2">
    <source>
        <dbReference type="ARBA" id="ARBA00004496"/>
    </source>
</evidence>
<evidence type="ECO:0000313" key="15">
    <source>
        <dbReference type="EMBL" id="SDW03300.1"/>
    </source>
</evidence>
<dbReference type="Gene3D" id="3.20.20.70">
    <property type="entry name" value="Aldolase class I"/>
    <property type="match status" value="1"/>
</dbReference>
<comment type="similarity">
    <text evidence="4 13">Belongs to the dihydroorotate dehydrogenase family. Type 1 subfamily.</text>
</comment>
<evidence type="ECO:0000256" key="13">
    <source>
        <dbReference type="HAMAP-Rule" id="MF_00224"/>
    </source>
</evidence>
<feature type="binding site" evidence="13">
    <location>
        <position position="126"/>
    </location>
    <ligand>
        <name>substrate</name>
    </ligand>
</feature>
<dbReference type="AlphaFoldDB" id="A0A1H2Q8K6"/>
<evidence type="ECO:0000256" key="3">
    <source>
        <dbReference type="ARBA" id="ARBA00004715"/>
    </source>
</evidence>
<dbReference type="HAMAP" id="MF_00224">
    <property type="entry name" value="DHO_dh_type1"/>
    <property type="match status" value="1"/>
</dbReference>
<keyword evidence="7 13" id="KW-0285">Flavoprotein</keyword>
<dbReference type="PANTHER" id="PTHR48109">
    <property type="entry name" value="DIHYDROOROTATE DEHYDROGENASE (QUINONE), MITOCHONDRIAL-RELATED"/>
    <property type="match status" value="1"/>
</dbReference>
<organism evidence="15 16">
    <name type="scientific">Marinococcus luteus</name>
    <dbReference type="NCBI Taxonomy" id="1122204"/>
    <lineage>
        <taxon>Bacteria</taxon>
        <taxon>Bacillati</taxon>
        <taxon>Bacillota</taxon>
        <taxon>Bacilli</taxon>
        <taxon>Bacillales</taxon>
        <taxon>Bacillaceae</taxon>
        <taxon>Marinococcus</taxon>
    </lineage>
</organism>
<evidence type="ECO:0000259" key="14">
    <source>
        <dbReference type="Pfam" id="PF01180"/>
    </source>
</evidence>
<dbReference type="InterPro" id="IPR005720">
    <property type="entry name" value="Dihydroorotate_DH_cat"/>
</dbReference>
<dbReference type="CDD" id="cd04740">
    <property type="entry name" value="DHOD_1B_like"/>
    <property type="match status" value="1"/>
</dbReference>
<feature type="binding site" evidence="13">
    <location>
        <position position="190"/>
    </location>
    <ligand>
        <name>FMN</name>
        <dbReference type="ChEBI" id="CHEBI:58210"/>
    </ligand>
</feature>
<dbReference type="FunFam" id="3.20.20.70:FF:000069">
    <property type="entry name" value="Dihydroorotate dehydrogenase"/>
    <property type="match status" value="1"/>
</dbReference>
<keyword evidence="9 13" id="KW-0665">Pyrimidine biosynthesis</keyword>
<evidence type="ECO:0000256" key="5">
    <source>
        <dbReference type="ARBA" id="ARBA00011669"/>
    </source>
</evidence>
<keyword evidence="6 13" id="KW-0963">Cytoplasm</keyword>
<feature type="binding site" evidence="13">
    <location>
        <begin position="191"/>
        <end position="192"/>
    </location>
    <ligand>
        <name>substrate</name>
    </ligand>
</feature>
<dbReference type="NCBIfam" id="NF005574">
    <property type="entry name" value="PRK07259.1"/>
    <property type="match status" value="1"/>
</dbReference>
<dbReference type="NCBIfam" id="TIGR01037">
    <property type="entry name" value="pyrD_sub1_fam"/>
    <property type="match status" value="1"/>
</dbReference>
<comment type="catalytic activity">
    <reaction evidence="13">
        <text>(S)-dihydroorotate + A = orotate + AH2</text>
        <dbReference type="Rhea" id="RHEA:18073"/>
        <dbReference type="ChEBI" id="CHEBI:13193"/>
        <dbReference type="ChEBI" id="CHEBI:17499"/>
        <dbReference type="ChEBI" id="CHEBI:30839"/>
        <dbReference type="ChEBI" id="CHEBI:30864"/>
    </reaction>
</comment>
<comment type="cofactor">
    <cofactor evidence="13">
        <name>FMN</name>
        <dbReference type="ChEBI" id="CHEBI:58210"/>
    </cofactor>
    <text evidence="13">Binds 1 FMN per subunit.</text>
</comment>
<dbReference type="Pfam" id="PF01180">
    <property type="entry name" value="DHO_dh"/>
    <property type="match status" value="1"/>
</dbReference>
<keyword evidence="11" id="KW-0520">NAD</keyword>
<dbReference type="GO" id="GO:0044205">
    <property type="term" value="P:'de novo' UMP biosynthetic process"/>
    <property type="evidence" value="ECO:0007669"/>
    <property type="project" value="UniProtKB-UniRule"/>
</dbReference>
<sequence>MKLHVSLPGLEMKNPVMPASGCFGFGKEFAQLYDLNDLGAIAIKATTEEARFGNETPRVAETEAGMLNAIGLQNPGLKGVTEQELPWLQQLDTPILANVAGTKMEDYEAVAAGLSESGMVAALELNISCPNVKEGGITFGTDPKLAAELTKRVKHVSDVPVYVKLSPNVTDITEIAKAVEHAGADGLSLINTLSGMKIDPATRKPLLANEIGGLSGPAIKPVAIRMIYQVRQVTELPIIGMGGIMGMEDVLEFMIAGADAVAVGTANISNPFACPEIIQELTDWAGTEPAADWAGWKQGGVKA</sequence>
<evidence type="ECO:0000256" key="10">
    <source>
        <dbReference type="ARBA" id="ARBA00023002"/>
    </source>
</evidence>
<name>A0A1H2Q8K6_9BACI</name>
<comment type="catalytic activity">
    <reaction evidence="12">
        <text>(S)-dihydroorotate + NAD(+) = orotate + NADH + H(+)</text>
        <dbReference type="Rhea" id="RHEA:13513"/>
        <dbReference type="ChEBI" id="CHEBI:15378"/>
        <dbReference type="ChEBI" id="CHEBI:30839"/>
        <dbReference type="ChEBI" id="CHEBI:30864"/>
        <dbReference type="ChEBI" id="CHEBI:57540"/>
        <dbReference type="ChEBI" id="CHEBI:57945"/>
        <dbReference type="EC" id="1.3.1.14"/>
    </reaction>
</comment>
<dbReference type="PIRSF" id="PIRSF000164">
    <property type="entry name" value="DHO_oxidase"/>
    <property type="match status" value="1"/>
</dbReference>
<dbReference type="Proteomes" id="UP000199488">
    <property type="component" value="Unassembled WGS sequence"/>
</dbReference>
<dbReference type="SUPFAM" id="SSF51395">
    <property type="entry name" value="FMN-linked oxidoreductases"/>
    <property type="match status" value="1"/>
</dbReference>
<evidence type="ECO:0000256" key="4">
    <source>
        <dbReference type="ARBA" id="ARBA00008008"/>
    </source>
</evidence>
<dbReference type="RefSeq" id="WP_091610240.1">
    <property type="nucleotide sequence ID" value="NZ_FNNC01000001.1"/>
</dbReference>
<evidence type="ECO:0000256" key="8">
    <source>
        <dbReference type="ARBA" id="ARBA00022643"/>
    </source>
</evidence>
<feature type="binding site" evidence="13">
    <location>
        <position position="44"/>
    </location>
    <ligand>
        <name>substrate</name>
    </ligand>
</feature>
<accession>A0A1H2Q8K6</accession>
<comment type="subcellular location">
    <subcellularLocation>
        <location evidence="2 13">Cytoplasm</location>
    </subcellularLocation>
</comment>
<keyword evidence="16" id="KW-1185">Reference proteome</keyword>
<dbReference type="InterPro" id="IPR013785">
    <property type="entry name" value="Aldolase_TIM"/>
</dbReference>
<dbReference type="EMBL" id="FNNC01000001">
    <property type="protein sequence ID" value="SDW03300.1"/>
    <property type="molecule type" value="Genomic_DNA"/>
</dbReference>
<gene>
    <name evidence="13" type="primary">pyrD</name>
    <name evidence="15" type="ORF">SAMN05421781_0199</name>
</gene>
<dbReference type="InterPro" id="IPR012135">
    <property type="entry name" value="Dihydroorotate_DH_1_2"/>
</dbReference>
<keyword evidence="8 13" id="KW-0288">FMN</keyword>
<feature type="binding site" evidence="13">
    <location>
        <position position="126"/>
    </location>
    <ligand>
        <name>FMN</name>
        <dbReference type="ChEBI" id="CHEBI:58210"/>
    </ligand>
</feature>
<dbReference type="UniPathway" id="UPA00070">
    <property type="reaction ID" value="UER00945"/>
</dbReference>
<comment type="function">
    <text evidence="1">Catalyzes the conversion of dihydroorotate to orotate with NAD(+) as electron acceptor.</text>
</comment>
<dbReference type="STRING" id="1122204.SAMN05421781_0199"/>
<feature type="binding site" evidence="13">
    <location>
        <begin position="44"/>
        <end position="45"/>
    </location>
    <ligand>
        <name>FMN</name>
        <dbReference type="ChEBI" id="CHEBI:58210"/>
    </ligand>
</feature>
<feature type="binding site" evidence="13">
    <location>
        <position position="20"/>
    </location>
    <ligand>
        <name>FMN</name>
        <dbReference type="ChEBI" id="CHEBI:58210"/>
    </ligand>
</feature>
<dbReference type="PROSITE" id="PS00911">
    <property type="entry name" value="DHODEHASE_1"/>
    <property type="match status" value="1"/>
</dbReference>
<dbReference type="GO" id="GO:0005737">
    <property type="term" value="C:cytoplasm"/>
    <property type="evidence" value="ECO:0007669"/>
    <property type="project" value="UniProtKB-SubCell"/>
</dbReference>
<evidence type="ECO:0000256" key="11">
    <source>
        <dbReference type="ARBA" id="ARBA00023027"/>
    </source>
</evidence>
<evidence type="ECO:0000256" key="9">
    <source>
        <dbReference type="ARBA" id="ARBA00022975"/>
    </source>
</evidence>
<evidence type="ECO:0000256" key="12">
    <source>
        <dbReference type="ARBA" id="ARBA00048996"/>
    </source>
</evidence>
<evidence type="ECO:0000256" key="6">
    <source>
        <dbReference type="ARBA" id="ARBA00022490"/>
    </source>
</evidence>
<feature type="active site" description="Nucleophile" evidence="13">
    <location>
        <position position="129"/>
    </location>
</feature>
<reference evidence="15 16" key="1">
    <citation type="submission" date="2016-10" db="EMBL/GenBank/DDBJ databases">
        <authorList>
            <person name="de Groot N.N."/>
        </authorList>
    </citation>
    <scope>NUCLEOTIDE SEQUENCE [LARGE SCALE GENOMIC DNA]</scope>
    <source>
        <strain evidence="15 16">DSM 23126</strain>
    </source>
</reference>
<comment type="pathway">
    <text evidence="3">Pyrimidine metabolism; UMP biosynthesis via de novo pathway; orotate from (S)-dihydroorotate (NAD(+) route): step 1/1.</text>
</comment>
<dbReference type="InterPro" id="IPR049622">
    <property type="entry name" value="Dihydroorotate_DH_I"/>
</dbReference>
<dbReference type="EC" id="1.3.-.-" evidence="13"/>
<dbReference type="OrthoDB" id="9794954at2"/>
<dbReference type="PROSITE" id="PS00912">
    <property type="entry name" value="DHODEHASE_2"/>
    <property type="match status" value="1"/>
</dbReference>
<dbReference type="InterPro" id="IPR050074">
    <property type="entry name" value="DHO_dehydrogenase"/>
</dbReference>
<dbReference type="InterPro" id="IPR001295">
    <property type="entry name" value="Dihydroorotate_DH_CS"/>
</dbReference>
<feature type="binding site" evidence="13">
    <location>
        <position position="164"/>
    </location>
    <ligand>
        <name>FMN</name>
        <dbReference type="ChEBI" id="CHEBI:58210"/>
    </ligand>
</feature>
<keyword evidence="10 13" id="KW-0560">Oxidoreductase</keyword>
<protein>
    <recommendedName>
        <fullName evidence="13">Dihydroorotate dehydrogenase</fullName>
        <shortName evidence="13">DHOD</shortName>
        <shortName evidence="13">DHODase</shortName>
        <shortName evidence="13">DHOdehase</shortName>
        <ecNumber evidence="13">1.3.-.-</ecNumber>
    </recommendedName>
</protein>
<dbReference type="GO" id="GO:0006207">
    <property type="term" value="P:'de novo' pyrimidine nucleobase biosynthetic process"/>
    <property type="evidence" value="ECO:0007669"/>
    <property type="project" value="InterPro"/>
</dbReference>
<feature type="binding site" evidence="13">
    <location>
        <position position="216"/>
    </location>
    <ligand>
        <name>FMN</name>
        <dbReference type="ChEBI" id="CHEBI:58210"/>
    </ligand>
</feature>
<dbReference type="PANTHER" id="PTHR48109:SF1">
    <property type="entry name" value="DIHYDROOROTATE DEHYDROGENASE (FUMARATE)"/>
    <property type="match status" value="1"/>
</dbReference>
<dbReference type="GO" id="GO:0004589">
    <property type="term" value="F:dihydroorotate dehydrogenase (NAD+) activity"/>
    <property type="evidence" value="ECO:0007669"/>
    <property type="project" value="UniProtKB-EC"/>
</dbReference>
<comment type="subunit">
    <text evidence="5">Heterotetramer of 2 PyrK and 2 PyrD type B subunits.</text>
</comment>
<dbReference type="InterPro" id="IPR033888">
    <property type="entry name" value="DHOD_1B"/>
</dbReference>
<feature type="binding site" evidence="13">
    <location>
        <begin position="68"/>
        <end position="72"/>
    </location>
    <ligand>
        <name>substrate</name>
    </ligand>
</feature>
<proteinExistence type="inferred from homology"/>
<evidence type="ECO:0000313" key="16">
    <source>
        <dbReference type="Proteomes" id="UP000199488"/>
    </source>
</evidence>
<feature type="binding site" evidence="13">
    <location>
        <begin position="264"/>
        <end position="265"/>
    </location>
    <ligand>
        <name>FMN</name>
        <dbReference type="ChEBI" id="CHEBI:58210"/>
    </ligand>
</feature>
<feature type="domain" description="Dihydroorotate dehydrogenase catalytic" evidence="14">
    <location>
        <begin position="3"/>
        <end position="282"/>
    </location>
</feature>
<feature type="binding site" evidence="13">
    <location>
        <position position="98"/>
    </location>
    <ligand>
        <name>FMN</name>
        <dbReference type="ChEBI" id="CHEBI:58210"/>
    </ligand>
</feature>